<dbReference type="InterPro" id="IPR008150">
    <property type="entry name" value="Phytoene_DH_bac_CS"/>
</dbReference>
<dbReference type="Proteomes" id="UP000271624">
    <property type="component" value="Unassembled WGS sequence"/>
</dbReference>
<dbReference type="EMBL" id="RSCL01000002">
    <property type="protein sequence ID" value="RUT08947.1"/>
    <property type="molecule type" value="Genomic_DNA"/>
</dbReference>
<comment type="pathway">
    <text evidence="2 9">Carotenoid biosynthesis.</text>
</comment>
<evidence type="ECO:0000256" key="8">
    <source>
        <dbReference type="ARBA" id="ARBA00031986"/>
    </source>
</evidence>
<evidence type="ECO:0000259" key="10">
    <source>
        <dbReference type="Pfam" id="PF01593"/>
    </source>
</evidence>
<protein>
    <recommendedName>
        <fullName evidence="8">Phytoene dehydrogenase</fullName>
    </recommendedName>
</protein>
<dbReference type="GO" id="GO:0016627">
    <property type="term" value="F:oxidoreductase activity, acting on the CH-CH group of donors"/>
    <property type="evidence" value="ECO:0007669"/>
    <property type="project" value="UniProtKB-ARBA"/>
</dbReference>
<accession>A0A3S1DFE3</accession>
<dbReference type="PANTHER" id="PTHR43734:SF3">
    <property type="entry name" value="B-CAROTENE KETOLASE"/>
    <property type="match status" value="1"/>
</dbReference>
<reference evidence="11" key="2">
    <citation type="journal article" date="2019" name="Genome Biol. Evol.">
        <title>Day and night: Metabolic profiles and evolutionary relationships of six axenic non-marine cyanobacteria.</title>
        <authorList>
            <person name="Will S.E."/>
            <person name="Henke P."/>
            <person name="Boedeker C."/>
            <person name="Huang S."/>
            <person name="Brinkmann H."/>
            <person name="Rohde M."/>
            <person name="Jarek M."/>
            <person name="Friedl T."/>
            <person name="Seufert S."/>
            <person name="Schumacher M."/>
            <person name="Overmann J."/>
            <person name="Neumann-Schaal M."/>
            <person name="Petersen J."/>
        </authorList>
    </citation>
    <scope>NUCLEOTIDE SEQUENCE [LARGE SCALE GENOMIC DNA]</scope>
    <source>
        <strain evidence="11">PCC 7102</strain>
    </source>
</reference>
<sequence length="491" mass="55418">MNIVVIGAGFGGIATAIRLQASGHQVTLIDKRDKLGGRAYVYELSGFKFDGGPTIITAPWLIEELFDVSGKPMQDYVKLVQLNPFYNIRFEDGSVFHYNNDADYLIEQIRAFNPNDVAGYERFYQASQAVFNKGLPLMTKPFGNITDMVKVAPDMVELQSFKSVAGFVNQYIQDERLRQVFSFHPLLIGGNPFQSTSIYAMIHKLEQAFGIWFAMGGTGALVEGLRRLFIDIGGKVLLNTEVTEIVIDAKTKRATGVNTNNHGYIGADAVVSNADVAFTYLNLIPAKYRRKWSDKRIKSLRYSMSLFVLYFGTNRQYEHMAHHEILMGKRYRDWIEDIFTRKYLPDDFSLYLHRPTATDPSLAPSGCDCFYVLAPVPHLGGNVDWKTMAKPFRDRIVKYLEEKYLPDLSQHIVTEHYIDPLHFRFDLNSYLGSAFSIEPTLFQSAYFRPHNQSEDISNLYFVGAGTHPGAGIPGVLSSSKIVAQMISPKEG</sequence>
<dbReference type="FunFam" id="3.50.50.60:FF:000378">
    <property type="entry name" value="Phytoene desaturase"/>
    <property type="match status" value="1"/>
</dbReference>
<gene>
    <name evidence="11" type="ORF">DSM106972_010000</name>
</gene>
<evidence type="ECO:0000256" key="7">
    <source>
        <dbReference type="ARBA" id="ARBA00023002"/>
    </source>
</evidence>
<feature type="domain" description="Amine oxidase" evidence="10">
    <location>
        <begin position="11"/>
        <end position="486"/>
    </location>
</feature>
<comment type="similarity">
    <text evidence="3 9">Belongs to the carotenoid/retinoid oxidoreductase family.</text>
</comment>
<evidence type="ECO:0000256" key="4">
    <source>
        <dbReference type="ARBA" id="ARBA00022630"/>
    </source>
</evidence>
<dbReference type="PROSITE" id="PS00982">
    <property type="entry name" value="PHYTOENE_DH"/>
    <property type="match status" value="1"/>
</dbReference>
<name>A0A3S1DFE3_9CYAN</name>
<proteinExistence type="inferred from homology"/>
<dbReference type="Gene3D" id="3.50.50.60">
    <property type="entry name" value="FAD/NAD(P)-binding domain"/>
    <property type="match status" value="2"/>
</dbReference>
<dbReference type="InterPro" id="IPR014105">
    <property type="entry name" value="Carotenoid/retinoid_OxRdtase"/>
</dbReference>
<evidence type="ECO:0000256" key="9">
    <source>
        <dbReference type="RuleBase" id="RU362075"/>
    </source>
</evidence>
<keyword evidence="12" id="KW-1185">Reference proteome</keyword>
<dbReference type="GO" id="GO:0016117">
    <property type="term" value="P:carotenoid biosynthetic process"/>
    <property type="evidence" value="ECO:0007669"/>
    <property type="project" value="UniProtKB-KW"/>
</dbReference>
<dbReference type="InterPro" id="IPR002937">
    <property type="entry name" value="Amino_oxidase"/>
</dbReference>
<reference evidence="11" key="1">
    <citation type="submission" date="2018-12" db="EMBL/GenBank/DDBJ databases">
        <authorList>
            <person name="Will S."/>
            <person name="Neumann-Schaal M."/>
            <person name="Henke P."/>
        </authorList>
    </citation>
    <scope>NUCLEOTIDE SEQUENCE</scope>
    <source>
        <strain evidence="11">PCC 7102</strain>
    </source>
</reference>
<keyword evidence="6" id="KW-0274">FAD</keyword>
<evidence type="ECO:0000313" key="11">
    <source>
        <dbReference type="EMBL" id="RUT08947.1"/>
    </source>
</evidence>
<evidence type="ECO:0000256" key="6">
    <source>
        <dbReference type="ARBA" id="ARBA00022827"/>
    </source>
</evidence>
<keyword evidence="5 9" id="KW-0125">Carotenoid biosynthesis</keyword>
<keyword evidence="7 9" id="KW-0560">Oxidoreductase</keyword>
<evidence type="ECO:0000256" key="2">
    <source>
        <dbReference type="ARBA" id="ARBA00004829"/>
    </source>
</evidence>
<comment type="cofactor">
    <cofactor evidence="1">
        <name>FAD</name>
        <dbReference type="ChEBI" id="CHEBI:57692"/>
    </cofactor>
</comment>
<dbReference type="SUPFAM" id="SSF51905">
    <property type="entry name" value="FAD/NAD(P)-binding domain"/>
    <property type="match status" value="1"/>
</dbReference>
<evidence type="ECO:0000313" key="12">
    <source>
        <dbReference type="Proteomes" id="UP000271624"/>
    </source>
</evidence>
<dbReference type="NCBIfam" id="TIGR02734">
    <property type="entry name" value="crtI_fam"/>
    <property type="match status" value="1"/>
</dbReference>
<dbReference type="PANTHER" id="PTHR43734">
    <property type="entry name" value="PHYTOENE DESATURASE"/>
    <property type="match status" value="1"/>
</dbReference>
<dbReference type="OrthoDB" id="544714at2"/>
<comment type="caution">
    <text evidence="11">The sequence shown here is derived from an EMBL/GenBank/DDBJ whole genome shotgun (WGS) entry which is preliminary data.</text>
</comment>
<keyword evidence="4" id="KW-0285">Flavoprotein</keyword>
<evidence type="ECO:0000256" key="1">
    <source>
        <dbReference type="ARBA" id="ARBA00001974"/>
    </source>
</evidence>
<dbReference type="Pfam" id="PF01593">
    <property type="entry name" value="Amino_oxidase"/>
    <property type="match status" value="1"/>
</dbReference>
<organism evidence="11 12">
    <name type="scientific">Dulcicalothrix desertica PCC 7102</name>
    <dbReference type="NCBI Taxonomy" id="232991"/>
    <lineage>
        <taxon>Bacteria</taxon>
        <taxon>Bacillati</taxon>
        <taxon>Cyanobacteriota</taxon>
        <taxon>Cyanophyceae</taxon>
        <taxon>Nostocales</taxon>
        <taxon>Calotrichaceae</taxon>
        <taxon>Dulcicalothrix</taxon>
    </lineage>
</organism>
<evidence type="ECO:0000256" key="3">
    <source>
        <dbReference type="ARBA" id="ARBA00006046"/>
    </source>
</evidence>
<dbReference type="RefSeq" id="WP_127079475.1">
    <property type="nucleotide sequence ID" value="NZ_RSCL01000002.1"/>
</dbReference>
<dbReference type="AlphaFoldDB" id="A0A3S1DFE3"/>
<dbReference type="InterPro" id="IPR036188">
    <property type="entry name" value="FAD/NAD-bd_sf"/>
</dbReference>
<evidence type="ECO:0000256" key="5">
    <source>
        <dbReference type="ARBA" id="ARBA00022746"/>
    </source>
</evidence>